<dbReference type="Gene3D" id="3.10.620.30">
    <property type="match status" value="1"/>
</dbReference>
<dbReference type="SUPFAM" id="SSF54001">
    <property type="entry name" value="Cysteine proteinases"/>
    <property type="match status" value="1"/>
</dbReference>
<dbReference type="InterPro" id="IPR038765">
    <property type="entry name" value="Papain-like_cys_pep_sf"/>
</dbReference>
<dbReference type="SMART" id="SM00460">
    <property type="entry name" value="TGc"/>
    <property type="match status" value="1"/>
</dbReference>
<sequence length="285" mass="33054">MSLEYSIVYNAENQYEYPVKEARWQFLIFPHEDDNQKLLSYAFTNSMDFPYEVSINAYGFKALRILARSEFDRINFRASFSLLKTAVNPFDFDLAIDPAEEFFRYQELPFKVDHEPFLRKTPLTTLLEEHRDFFQFEKQKTVFENLQLLNQWVFEKIFYTAGVTNVDTTLDAIVENRHGVCQDFAHLFSAIARQYGIPCRYVSGYLHQGNGYFGDSQMHAWTEAYVIDVGWVGFDPTNNILASDNHIKVAHGKDYADCSPIKGILLSQGENTTTHSVQVQGQQQQ</sequence>
<evidence type="ECO:0000313" key="3">
    <source>
        <dbReference type="Proteomes" id="UP000290889"/>
    </source>
</evidence>
<protein>
    <submittedName>
        <fullName evidence="2">Transglutaminase family protein</fullName>
    </submittedName>
</protein>
<feature type="domain" description="Transglutaminase-like" evidence="1">
    <location>
        <begin position="173"/>
        <end position="238"/>
    </location>
</feature>
<dbReference type="RefSeq" id="WP_129604239.1">
    <property type="nucleotide sequence ID" value="NZ_CP035544.1"/>
</dbReference>
<proteinExistence type="predicted"/>
<dbReference type="OrthoDB" id="9804872at2"/>
<dbReference type="InterPro" id="IPR002931">
    <property type="entry name" value="Transglutaminase-like"/>
</dbReference>
<dbReference type="KEGG" id="mur:EQY75_06975"/>
<dbReference type="Proteomes" id="UP000290889">
    <property type="component" value="Chromosome"/>
</dbReference>
<evidence type="ECO:0000259" key="1">
    <source>
        <dbReference type="SMART" id="SM00460"/>
    </source>
</evidence>
<gene>
    <name evidence="2" type="ORF">EQY75_06975</name>
</gene>
<dbReference type="EMBL" id="CP035544">
    <property type="protein sequence ID" value="QBA64293.1"/>
    <property type="molecule type" value="Genomic_DNA"/>
</dbReference>
<accession>A0A411E9R7</accession>
<name>A0A411E9R7_9FLAO</name>
<dbReference type="PANTHER" id="PTHR33490:SF6">
    <property type="entry name" value="SLL1049 PROTEIN"/>
    <property type="match status" value="1"/>
</dbReference>
<organism evidence="2 3">
    <name type="scientific">Muriicola soli</name>
    <dbReference type="NCBI Taxonomy" id="2507538"/>
    <lineage>
        <taxon>Bacteria</taxon>
        <taxon>Pseudomonadati</taxon>
        <taxon>Bacteroidota</taxon>
        <taxon>Flavobacteriia</taxon>
        <taxon>Flavobacteriales</taxon>
        <taxon>Flavobacteriaceae</taxon>
        <taxon>Muriicola</taxon>
    </lineage>
</organism>
<keyword evidence="3" id="KW-1185">Reference proteome</keyword>
<dbReference type="PANTHER" id="PTHR33490">
    <property type="entry name" value="BLR5614 PROTEIN-RELATED"/>
    <property type="match status" value="1"/>
</dbReference>
<reference evidence="2 3" key="1">
    <citation type="submission" date="2019-01" db="EMBL/GenBank/DDBJ databases">
        <title>Muriicola soli sp. nov., isolated from soil.</title>
        <authorList>
            <person name="Kang H.J."/>
            <person name="Kim S.B."/>
        </authorList>
    </citation>
    <scope>NUCLEOTIDE SEQUENCE [LARGE SCALE GENOMIC DNA]</scope>
    <source>
        <strain evidence="2 3">MMS17-SY002</strain>
    </source>
</reference>
<dbReference type="Pfam" id="PF01841">
    <property type="entry name" value="Transglut_core"/>
    <property type="match status" value="1"/>
</dbReference>
<evidence type="ECO:0000313" key="2">
    <source>
        <dbReference type="EMBL" id="QBA64293.1"/>
    </source>
</evidence>
<dbReference type="AlphaFoldDB" id="A0A411E9R7"/>